<evidence type="ECO:0000256" key="3">
    <source>
        <dbReference type="ARBA" id="ARBA00023136"/>
    </source>
</evidence>
<evidence type="ECO:0000256" key="4">
    <source>
        <dbReference type="ARBA" id="ARBA00023237"/>
    </source>
</evidence>
<keyword evidence="9" id="KW-1185">Reference proteome</keyword>
<organism evidence="8 9">
    <name type="scientific">Devosia neptuniae</name>
    <dbReference type="NCBI Taxonomy" id="191302"/>
    <lineage>
        <taxon>Bacteria</taxon>
        <taxon>Pseudomonadati</taxon>
        <taxon>Pseudomonadota</taxon>
        <taxon>Alphaproteobacteria</taxon>
        <taxon>Hyphomicrobiales</taxon>
        <taxon>Devosiaceae</taxon>
        <taxon>Devosia</taxon>
    </lineage>
</organism>
<evidence type="ECO:0000256" key="2">
    <source>
        <dbReference type="ARBA" id="ARBA00022729"/>
    </source>
</evidence>
<dbReference type="PANTHER" id="PTHR34001:SF3">
    <property type="entry name" value="BLL7405 PROTEIN"/>
    <property type="match status" value="1"/>
</dbReference>
<proteinExistence type="inferred from homology"/>
<comment type="subcellular location">
    <subcellularLocation>
        <location evidence="1">Cell outer membrane</location>
    </subcellularLocation>
</comment>
<feature type="chain" id="PRO_5046525976" evidence="6">
    <location>
        <begin position="21"/>
        <end position="214"/>
    </location>
</feature>
<protein>
    <submittedName>
        <fullName evidence="8">Porin family protein</fullName>
    </submittedName>
</protein>
<dbReference type="PANTHER" id="PTHR34001">
    <property type="entry name" value="BLL7405 PROTEIN"/>
    <property type="match status" value="1"/>
</dbReference>
<keyword evidence="3" id="KW-0472">Membrane</keyword>
<dbReference type="Proteomes" id="UP001061862">
    <property type="component" value="Plasmid p_unnamed1"/>
</dbReference>
<keyword evidence="4" id="KW-0998">Cell outer membrane</keyword>
<dbReference type="Pfam" id="PF13505">
    <property type="entry name" value="OMP_b-brl"/>
    <property type="match status" value="1"/>
</dbReference>
<feature type="domain" description="Outer membrane protein beta-barrel" evidence="7">
    <location>
        <begin position="29"/>
        <end position="214"/>
    </location>
</feature>
<evidence type="ECO:0000313" key="9">
    <source>
        <dbReference type="Proteomes" id="UP001061862"/>
    </source>
</evidence>
<keyword evidence="2 6" id="KW-0732">Signal</keyword>
<dbReference type="RefSeq" id="WP_262165365.1">
    <property type="nucleotide sequence ID" value="NZ_CP104964.1"/>
</dbReference>
<evidence type="ECO:0000256" key="1">
    <source>
        <dbReference type="ARBA" id="ARBA00004442"/>
    </source>
</evidence>
<reference evidence="8 9" key="1">
    <citation type="submission" date="2022-09" db="EMBL/GenBank/DDBJ databases">
        <title>Interaction between co-microsymbionts with complementary sets of symbiotic genes in legume-rhizobium systems.</title>
        <authorList>
            <person name="Safronova V."/>
            <person name="Sazanova A."/>
            <person name="Afonin A."/>
            <person name="Chirak E."/>
        </authorList>
    </citation>
    <scope>NUCLEOTIDE SEQUENCE [LARGE SCALE GENOMIC DNA]</scope>
    <source>
        <strain evidence="8 9">A18/4-1</strain>
        <plasmid evidence="8 9">p_unnamed1</plasmid>
    </source>
</reference>
<keyword evidence="8" id="KW-0614">Plasmid</keyword>
<comment type="similarity">
    <text evidence="5">Belongs to the Omp25/RopB family.</text>
</comment>
<dbReference type="Gene3D" id="2.40.160.20">
    <property type="match status" value="1"/>
</dbReference>
<evidence type="ECO:0000259" key="7">
    <source>
        <dbReference type="Pfam" id="PF13505"/>
    </source>
</evidence>
<evidence type="ECO:0000256" key="6">
    <source>
        <dbReference type="SAM" id="SignalP"/>
    </source>
</evidence>
<dbReference type="SUPFAM" id="SSF56925">
    <property type="entry name" value="OMPA-like"/>
    <property type="match status" value="1"/>
</dbReference>
<feature type="signal peptide" evidence="6">
    <location>
        <begin position="1"/>
        <end position="20"/>
    </location>
</feature>
<dbReference type="InterPro" id="IPR051692">
    <property type="entry name" value="OMP-like"/>
</dbReference>
<evidence type="ECO:0000256" key="5">
    <source>
        <dbReference type="ARBA" id="ARBA00038306"/>
    </source>
</evidence>
<dbReference type="InterPro" id="IPR027385">
    <property type="entry name" value="Beta-barrel_OMP"/>
</dbReference>
<accession>A0ABY6CA36</accession>
<evidence type="ECO:0000313" key="8">
    <source>
        <dbReference type="EMBL" id="UXN67856.1"/>
    </source>
</evidence>
<geneLocation type="plasmid" evidence="8 9">
    <name>p_unnamed1</name>
</geneLocation>
<name>A0ABY6CA36_9HYPH</name>
<gene>
    <name evidence="8" type="ORF">N8A98_02000</name>
</gene>
<dbReference type="EMBL" id="CP104964">
    <property type="protein sequence ID" value="UXN67856.1"/>
    <property type="molecule type" value="Genomic_DNA"/>
</dbReference>
<dbReference type="InterPro" id="IPR011250">
    <property type="entry name" value="OMP/PagP_B-barrel"/>
</dbReference>
<sequence>MKNIALIAFVGALSTSTAFAADLGVVEQAAPAAYTAGAFDWSGFYAGANLGYGWAELEQGGFTFDDIDGALGGVQVGYNYDFGGFVLSLEGDVQISDVKYSEDLGGATGEIGIDYFGTVRARAGLAVDRFMPYVTGGVAWARGSVSVSGPGFSDEVTDNFVGWTVGGGVEYAVTDNITVKGEYLYVDFGAADFDTGVDINLTSHVVRAGVNFKF</sequence>